<dbReference type="InterPro" id="IPR016032">
    <property type="entry name" value="Sig_transdc_resp-reg_C-effctor"/>
</dbReference>
<dbReference type="KEGG" id="sfol:H3H32_03455"/>
<accession>A0A7G5GYT4</accession>
<keyword evidence="3" id="KW-1185">Reference proteome</keyword>
<dbReference type="EMBL" id="CP059732">
    <property type="protein sequence ID" value="QMW04026.1"/>
    <property type="molecule type" value="Genomic_DNA"/>
</dbReference>
<dbReference type="SMART" id="SM00421">
    <property type="entry name" value="HTH_LUXR"/>
    <property type="match status" value="1"/>
</dbReference>
<feature type="domain" description="HTH luxR-type" evidence="1">
    <location>
        <begin position="17"/>
        <end position="74"/>
    </location>
</feature>
<evidence type="ECO:0000259" key="1">
    <source>
        <dbReference type="SMART" id="SM00421"/>
    </source>
</evidence>
<dbReference type="AlphaFoldDB" id="A0A7G5GYT4"/>
<dbReference type="Pfam" id="PF00196">
    <property type="entry name" value="GerE"/>
    <property type="match status" value="1"/>
</dbReference>
<dbReference type="InterPro" id="IPR000792">
    <property type="entry name" value="Tscrpt_reg_LuxR_C"/>
</dbReference>
<protein>
    <recommendedName>
        <fullName evidence="1">HTH luxR-type domain-containing protein</fullName>
    </recommendedName>
</protein>
<dbReference type="RefSeq" id="WP_182461282.1">
    <property type="nucleotide sequence ID" value="NZ_CP059732.1"/>
</dbReference>
<dbReference type="SUPFAM" id="SSF46894">
    <property type="entry name" value="C-terminal effector domain of the bipartite response regulators"/>
    <property type="match status" value="1"/>
</dbReference>
<dbReference type="GO" id="GO:0006355">
    <property type="term" value="P:regulation of DNA-templated transcription"/>
    <property type="evidence" value="ECO:0007669"/>
    <property type="project" value="InterPro"/>
</dbReference>
<dbReference type="Gene3D" id="1.10.10.10">
    <property type="entry name" value="Winged helix-like DNA-binding domain superfamily/Winged helix DNA-binding domain"/>
    <property type="match status" value="1"/>
</dbReference>
<proteinExistence type="predicted"/>
<evidence type="ECO:0000313" key="3">
    <source>
        <dbReference type="Proteomes" id="UP000515369"/>
    </source>
</evidence>
<organism evidence="2 3">
    <name type="scientific">Spirosoma foliorum</name>
    <dbReference type="NCBI Taxonomy" id="2710596"/>
    <lineage>
        <taxon>Bacteria</taxon>
        <taxon>Pseudomonadati</taxon>
        <taxon>Bacteroidota</taxon>
        <taxon>Cytophagia</taxon>
        <taxon>Cytophagales</taxon>
        <taxon>Cytophagaceae</taxon>
        <taxon>Spirosoma</taxon>
    </lineage>
</organism>
<gene>
    <name evidence="2" type="ORF">H3H32_03455</name>
</gene>
<dbReference type="InterPro" id="IPR036388">
    <property type="entry name" value="WH-like_DNA-bd_sf"/>
</dbReference>
<dbReference type="Proteomes" id="UP000515369">
    <property type="component" value="Chromosome"/>
</dbReference>
<dbReference type="GO" id="GO:0003677">
    <property type="term" value="F:DNA binding"/>
    <property type="evidence" value="ECO:0007669"/>
    <property type="project" value="InterPro"/>
</dbReference>
<evidence type="ECO:0000313" key="2">
    <source>
        <dbReference type="EMBL" id="QMW04026.1"/>
    </source>
</evidence>
<sequence>MSKSYIRIVNQIMQYDLSKLSNRQKEILRLLAGDLSIDAISKRLSLTSRTISGHQQLIIKLLGLDNEAELIQLAKSVYL</sequence>
<name>A0A7G5GYT4_9BACT</name>
<reference evidence="2 3" key="1">
    <citation type="submission" date="2020-07" db="EMBL/GenBank/DDBJ databases">
        <title>Spirosoma foliorum sp. nov., isolated from the leaves on the Nejang mountain Korea, Republic of.</title>
        <authorList>
            <person name="Ho H."/>
            <person name="Lee Y.-J."/>
            <person name="Nurcahyanto D.-A."/>
            <person name="Kim S.-G."/>
        </authorList>
    </citation>
    <scope>NUCLEOTIDE SEQUENCE [LARGE SCALE GENOMIC DNA]</scope>
    <source>
        <strain evidence="2 3">PL0136</strain>
    </source>
</reference>